<evidence type="ECO:0000313" key="2">
    <source>
        <dbReference type="Proteomes" id="UP000688947"/>
    </source>
</evidence>
<dbReference type="OrthoDB" id="10395978at2759"/>
<proteinExistence type="predicted"/>
<comment type="caution">
    <text evidence="1">The sequence shown here is derived from an EMBL/GenBank/DDBJ whole genome shotgun (WGS) entry which is preliminary data.</text>
</comment>
<accession>A0A8T1U7N3</accession>
<evidence type="ECO:0000313" key="1">
    <source>
        <dbReference type="EMBL" id="KAG6953704.1"/>
    </source>
</evidence>
<name>A0A8T1U7N3_9STRA</name>
<protein>
    <submittedName>
        <fullName evidence="1">Uncharacterized protein</fullName>
    </submittedName>
</protein>
<dbReference type="Proteomes" id="UP000688947">
    <property type="component" value="Unassembled WGS sequence"/>
</dbReference>
<reference evidence="1" key="1">
    <citation type="submission" date="2021-01" db="EMBL/GenBank/DDBJ databases">
        <title>Phytophthora aleatoria, a newly-described species from Pinus radiata is distinct from Phytophthora cactorum isolates based on comparative genomics.</title>
        <authorList>
            <person name="Mcdougal R."/>
            <person name="Panda P."/>
            <person name="Williams N."/>
            <person name="Studholme D.J."/>
        </authorList>
    </citation>
    <scope>NUCLEOTIDE SEQUENCE</scope>
    <source>
        <strain evidence="1">NZFS 3830</strain>
    </source>
</reference>
<dbReference type="EMBL" id="JAENGZ010000804">
    <property type="protein sequence ID" value="KAG6953704.1"/>
    <property type="molecule type" value="Genomic_DNA"/>
</dbReference>
<dbReference type="AlphaFoldDB" id="A0A8T1U7N3"/>
<gene>
    <name evidence="1" type="ORF">JG687_00012234</name>
</gene>
<sequence length="49" mass="5744">MTLKRFGEHQETKQVLIGAGYRIDSKEPIFLVEKYPIYCPQQGRRESVC</sequence>
<organism evidence="1 2">
    <name type="scientific">Phytophthora cactorum</name>
    <dbReference type="NCBI Taxonomy" id="29920"/>
    <lineage>
        <taxon>Eukaryota</taxon>
        <taxon>Sar</taxon>
        <taxon>Stramenopiles</taxon>
        <taxon>Oomycota</taxon>
        <taxon>Peronosporomycetes</taxon>
        <taxon>Peronosporales</taxon>
        <taxon>Peronosporaceae</taxon>
        <taxon>Phytophthora</taxon>
    </lineage>
</organism>